<feature type="region of interest" description="Disordered" evidence="2">
    <location>
        <begin position="135"/>
        <end position="304"/>
    </location>
</feature>
<feature type="compositionally biased region" description="Low complexity" evidence="2">
    <location>
        <begin position="240"/>
        <end position="253"/>
    </location>
</feature>
<dbReference type="GO" id="GO:0003743">
    <property type="term" value="F:translation initiation factor activity"/>
    <property type="evidence" value="ECO:0007669"/>
    <property type="project" value="InterPro"/>
</dbReference>
<reference evidence="3 4" key="1">
    <citation type="journal article" date="2024" name="Nat. Commun.">
        <title>Phylogenomics reveals the evolutionary origins of lichenization in chlorophyte algae.</title>
        <authorList>
            <person name="Puginier C."/>
            <person name="Libourel C."/>
            <person name="Otte J."/>
            <person name="Skaloud P."/>
            <person name="Haon M."/>
            <person name="Grisel S."/>
            <person name="Petersen M."/>
            <person name="Berrin J.G."/>
            <person name="Delaux P.M."/>
            <person name="Dal Grande F."/>
            <person name="Keller J."/>
        </authorList>
    </citation>
    <scope>NUCLEOTIDE SEQUENCE [LARGE SCALE GENOMIC DNA]</scope>
    <source>
        <strain evidence="3 4">SAG 245.80</strain>
    </source>
</reference>
<evidence type="ECO:0000313" key="4">
    <source>
        <dbReference type="Proteomes" id="UP001445335"/>
    </source>
</evidence>
<sequence length="304" mass="30638">MSDSVPAERKRLILKPRDETLARANIERSQGGKSNPFGAAKPREAVLAEKLGLKEEDVLKKEVLKDRVKLRLSREQEEEKRALEGSIEEAEFEVEHEQDEALKQEKSAEVASRKAKLDDLLANFEKLAVERARSGEIGMRPSERRRIAEAQAGQAGGGGYPDGGGRGGGGGGRGGGYDYGGGGGGRGGFGNYGGRGGSYDNGAGDGYGGDTAGTFGSPGSGVGRGGGGGRGVGRGGGGPPRSTEGGFYDNSYGSGAGGGFDRYGSGREGGGESYQSFGGGGGGGRGGGGSGGGGPGFGSGQDRF</sequence>
<proteinExistence type="predicted"/>
<name>A0AAW1QJ97_9CHLO</name>
<keyword evidence="1" id="KW-0175">Coiled coil</keyword>
<gene>
    <name evidence="3" type="ORF">WJX81_001422</name>
</gene>
<dbReference type="AlphaFoldDB" id="A0AAW1QJ97"/>
<dbReference type="Proteomes" id="UP001445335">
    <property type="component" value="Unassembled WGS sequence"/>
</dbReference>
<evidence type="ECO:0000313" key="3">
    <source>
        <dbReference type="EMBL" id="KAK9821417.1"/>
    </source>
</evidence>
<feature type="compositionally biased region" description="Gly residues" evidence="2">
    <location>
        <begin position="154"/>
        <end position="239"/>
    </location>
</feature>
<keyword evidence="4" id="KW-1185">Reference proteome</keyword>
<dbReference type="EMBL" id="JALJOU010000102">
    <property type="protein sequence ID" value="KAK9821417.1"/>
    <property type="molecule type" value="Genomic_DNA"/>
</dbReference>
<dbReference type="InterPro" id="IPR010433">
    <property type="entry name" value="EIF-4B_pln"/>
</dbReference>
<comment type="caution">
    <text evidence="3">The sequence shown here is derived from an EMBL/GenBank/DDBJ whole genome shotgun (WGS) entry which is preliminary data.</text>
</comment>
<dbReference type="Pfam" id="PF06273">
    <property type="entry name" value="eIF-4B"/>
    <property type="match status" value="1"/>
</dbReference>
<dbReference type="PRINTS" id="PR01228">
    <property type="entry name" value="EGGSHELL"/>
</dbReference>
<feature type="coiled-coil region" evidence="1">
    <location>
        <begin position="73"/>
        <end position="107"/>
    </location>
</feature>
<organism evidence="3 4">
    <name type="scientific">Elliptochloris bilobata</name>
    <dbReference type="NCBI Taxonomy" id="381761"/>
    <lineage>
        <taxon>Eukaryota</taxon>
        <taxon>Viridiplantae</taxon>
        <taxon>Chlorophyta</taxon>
        <taxon>core chlorophytes</taxon>
        <taxon>Trebouxiophyceae</taxon>
        <taxon>Trebouxiophyceae incertae sedis</taxon>
        <taxon>Elliptochloris clade</taxon>
        <taxon>Elliptochloris</taxon>
    </lineage>
</organism>
<evidence type="ECO:0000256" key="2">
    <source>
        <dbReference type="SAM" id="MobiDB-lite"/>
    </source>
</evidence>
<accession>A0AAW1QJ97</accession>
<feature type="compositionally biased region" description="Gly residues" evidence="2">
    <location>
        <begin position="254"/>
        <end position="304"/>
    </location>
</feature>
<protein>
    <submittedName>
        <fullName evidence="3">Uncharacterized protein</fullName>
    </submittedName>
</protein>
<evidence type="ECO:0000256" key="1">
    <source>
        <dbReference type="SAM" id="Coils"/>
    </source>
</evidence>